<dbReference type="EMBL" id="SEYY01004459">
    <property type="protein sequence ID" value="KAB7503779.1"/>
    <property type="molecule type" value="Genomic_DNA"/>
</dbReference>
<reference evidence="11 12" key="1">
    <citation type="journal article" date="2019" name="PLoS Biol.">
        <title>Sex chromosomes control vertical transmission of feminizing Wolbachia symbionts in an isopod.</title>
        <authorList>
            <person name="Becking T."/>
            <person name="Chebbi M.A."/>
            <person name="Giraud I."/>
            <person name="Moumen B."/>
            <person name="Laverre T."/>
            <person name="Caubet Y."/>
            <person name="Peccoud J."/>
            <person name="Gilbert C."/>
            <person name="Cordaux R."/>
        </authorList>
    </citation>
    <scope>NUCLEOTIDE SEQUENCE [LARGE SCALE GENOMIC DNA]</scope>
    <source>
        <strain evidence="11">ANa2</strain>
        <tissue evidence="11">Whole body excluding digestive tract and cuticle</tissue>
    </source>
</reference>
<evidence type="ECO:0000256" key="8">
    <source>
        <dbReference type="ARBA" id="ARBA00022989"/>
    </source>
</evidence>
<protein>
    <submittedName>
        <fullName evidence="11">Multidrug resistance-associated protein 5</fullName>
    </submittedName>
</protein>
<keyword evidence="3" id="KW-0813">Transport</keyword>
<dbReference type="InterPro" id="IPR003439">
    <property type="entry name" value="ABC_transporter-like_ATP-bd"/>
</dbReference>
<evidence type="ECO:0000259" key="10">
    <source>
        <dbReference type="PROSITE" id="PS50893"/>
    </source>
</evidence>
<gene>
    <name evidence="11" type="primary">ABCC5</name>
    <name evidence="11" type="ORF">Anas_10348</name>
</gene>
<dbReference type="GO" id="GO:0042626">
    <property type="term" value="F:ATPase-coupled transmembrane transporter activity"/>
    <property type="evidence" value="ECO:0007669"/>
    <property type="project" value="TreeGrafter"/>
</dbReference>
<evidence type="ECO:0000256" key="6">
    <source>
        <dbReference type="ARBA" id="ARBA00022741"/>
    </source>
</evidence>
<organism evidence="11 12">
    <name type="scientific">Armadillidium nasatum</name>
    <dbReference type="NCBI Taxonomy" id="96803"/>
    <lineage>
        <taxon>Eukaryota</taxon>
        <taxon>Metazoa</taxon>
        <taxon>Ecdysozoa</taxon>
        <taxon>Arthropoda</taxon>
        <taxon>Crustacea</taxon>
        <taxon>Multicrustacea</taxon>
        <taxon>Malacostraca</taxon>
        <taxon>Eumalacostraca</taxon>
        <taxon>Peracarida</taxon>
        <taxon>Isopoda</taxon>
        <taxon>Oniscidea</taxon>
        <taxon>Crinocheta</taxon>
        <taxon>Armadillidiidae</taxon>
        <taxon>Armadillidium</taxon>
    </lineage>
</organism>
<comment type="caution">
    <text evidence="11">The sequence shown here is derived from an EMBL/GenBank/DDBJ whole genome shotgun (WGS) entry which is preliminary data.</text>
</comment>
<evidence type="ECO:0000256" key="7">
    <source>
        <dbReference type="ARBA" id="ARBA00022840"/>
    </source>
</evidence>
<keyword evidence="12" id="KW-1185">Reference proteome</keyword>
<dbReference type="OrthoDB" id="7594166at2759"/>
<dbReference type="PROSITE" id="PS00211">
    <property type="entry name" value="ABC_TRANSPORTER_1"/>
    <property type="match status" value="1"/>
</dbReference>
<dbReference type="AlphaFoldDB" id="A0A5N5TC75"/>
<keyword evidence="9" id="KW-0472">Membrane</keyword>
<evidence type="ECO:0000256" key="1">
    <source>
        <dbReference type="ARBA" id="ARBA00004127"/>
    </source>
</evidence>
<keyword evidence="4" id="KW-0812">Transmembrane</keyword>
<dbReference type="PANTHER" id="PTHR24223">
    <property type="entry name" value="ATP-BINDING CASSETTE SUB-FAMILY C"/>
    <property type="match status" value="1"/>
</dbReference>
<dbReference type="InterPro" id="IPR003593">
    <property type="entry name" value="AAA+_ATPase"/>
</dbReference>
<evidence type="ECO:0000313" key="12">
    <source>
        <dbReference type="Proteomes" id="UP000326759"/>
    </source>
</evidence>
<keyword evidence="6" id="KW-0547">Nucleotide-binding</keyword>
<dbReference type="GO" id="GO:0012505">
    <property type="term" value="C:endomembrane system"/>
    <property type="evidence" value="ECO:0007669"/>
    <property type="project" value="UniProtKB-SubCell"/>
</dbReference>
<dbReference type="InterPro" id="IPR017871">
    <property type="entry name" value="ABC_transporter-like_CS"/>
</dbReference>
<dbReference type="InterPro" id="IPR050173">
    <property type="entry name" value="ABC_transporter_C-like"/>
</dbReference>
<dbReference type="Gene3D" id="3.40.50.300">
    <property type="entry name" value="P-loop containing nucleotide triphosphate hydrolases"/>
    <property type="match status" value="1"/>
</dbReference>
<dbReference type="Proteomes" id="UP000326759">
    <property type="component" value="Unassembled WGS sequence"/>
</dbReference>
<dbReference type="GO" id="GO:0016020">
    <property type="term" value="C:membrane"/>
    <property type="evidence" value="ECO:0007669"/>
    <property type="project" value="TreeGrafter"/>
</dbReference>
<comment type="similarity">
    <text evidence="2">Belongs to the ABC transporter superfamily. ABCC family. Conjugate transporter (TC 3.A.1.208) subfamily.</text>
</comment>
<evidence type="ECO:0000256" key="2">
    <source>
        <dbReference type="ARBA" id="ARBA00009726"/>
    </source>
</evidence>
<dbReference type="SMART" id="SM00382">
    <property type="entry name" value="AAA"/>
    <property type="match status" value="1"/>
</dbReference>
<dbReference type="SUPFAM" id="SSF52540">
    <property type="entry name" value="P-loop containing nucleoside triphosphate hydrolases"/>
    <property type="match status" value="1"/>
</dbReference>
<feature type="domain" description="ABC transporter" evidence="10">
    <location>
        <begin position="46"/>
        <end position="278"/>
    </location>
</feature>
<evidence type="ECO:0000256" key="4">
    <source>
        <dbReference type="ARBA" id="ARBA00022692"/>
    </source>
</evidence>
<dbReference type="GO" id="GO:0005524">
    <property type="term" value="F:ATP binding"/>
    <property type="evidence" value="ECO:0007669"/>
    <property type="project" value="UniProtKB-KW"/>
</dbReference>
<evidence type="ECO:0000256" key="9">
    <source>
        <dbReference type="ARBA" id="ARBA00023136"/>
    </source>
</evidence>
<dbReference type="InterPro" id="IPR027417">
    <property type="entry name" value="P-loop_NTPase"/>
</dbReference>
<dbReference type="PROSITE" id="PS50893">
    <property type="entry name" value="ABC_TRANSPORTER_2"/>
    <property type="match status" value="1"/>
</dbReference>
<sequence>MNTQSVLFCLRFDILNMNYTVPSEAFQVMKGNKPNRNWPRFGRISFKKVELKYREETPLALKGVSFDIDSQEKIGVIGRTGSGKSSLGAALFRLVELKRGTIMIDGINIASVGLQDLRSRISIIPQDPLLFIGTIRHNLDPFGKHSDAEIWAVLEKTRLKETIVSLEFKLSSPVIENGANFSVGERQLLCMARALLRNNKILFLDEATAGIDTETDLKIQDTLREEFKNCTMITVAHRLNTIMNCSRVMVMDNGSVVEFDSPEKLLQDSSSRFAKYHESPITKVWKFKIPYIQVNQIFSFKCLISLKFKSSVPITLECLKLSASENIAH</sequence>
<dbReference type="GO" id="GO:0016887">
    <property type="term" value="F:ATP hydrolysis activity"/>
    <property type="evidence" value="ECO:0007669"/>
    <property type="project" value="InterPro"/>
</dbReference>
<dbReference type="FunFam" id="3.40.50.300:FF:000074">
    <property type="entry name" value="Multidrug resistance-associated protein 5 isoform 1"/>
    <property type="match status" value="1"/>
</dbReference>
<name>A0A5N5TC75_9CRUS</name>
<dbReference type="CDD" id="cd03244">
    <property type="entry name" value="ABCC_MRP_domain2"/>
    <property type="match status" value="1"/>
</dbReference>
<proteinExistence type="inferred from homology"/>
<accession>A0A5N5TC75</accession>
<evidence type="ECO:0000256" key="5">
    <source>
        <dbReference type="ARBA" id="ARBA00022737"/>
    </source>
</evidence>
<evidence type="ECO:0000256" key="3">
    <source>
        <dbReference type="ARBA" id="ARBA00022448"/>
    </source>
</evidence>
<comment type="subcellular location">
    <subcellularLocation>
        <location evidence="1">Endomembrane system</location>
        <topology evidence="1">Multi-pass membrane protein</topology>
    </subcellularLocation>
</comment>
<dbReference type="Pfam" id="PF00005">
    <property type="entry name" value="ABC_tran"/>
    <property type="match status" value="1"/>
</dbReference>
<keyword evidence="7" id="KW-0067">ATP-binding</keyword>
<evidence type="ECO:0000313" key="11">
    <source>
        <dbReference type="EMBL" id="KAB7503779.1"/>
    </source>
</evidence>
<keyword evidence="8" id="KW-1133">Transmembrane helix</keyword>
<keyword evidence="5" id="KW-0677">Repeat</keyword>
<dbReference type="PANTHER" id="PTHR24223:SF447">
    <property type="entry name" value="MULTIDRUG RESISTANCE-ASSOCIATED PROTEIN 5"/>
    <property type="match status" value="1"/>
</dbReference>